<dbReference type="InterPro" id="IPR051238">
    <property type="entry name" value="GDSL_esterase/lipase"/>
</dbReference>
<accession>A0A445BB85</accession>
<comment type="similarity">
    <text evidence="2">Belongs to the 'GDSL' lipolytic enzyme family.</text>
</comment>
<evidence type="ECO:0000256" key="4">
    <source>
        <dbReference type="ARBA" id="ARBA00022729"/>
    </source>
</evidence>
<evidence type="ECO:0000256" key="5">
    <source>
        <dbReference type="ARBA" id="ARBA00022801"/>
    </source>
</evidence>
<evidence type="ECO:0000256" key="3">
    <source>
        <dbReference type="ARBA" id="ARBA00022525"/>
    </source>
</evidence>
<feature type="chain" id="PRO_5018977596" evidence="8">
    <location>
        <begin position="16"/>
        <end position="132"/>
    </location>
</feature>
<evidence type="ECO:0000256" key="1">
    <source>
        <dbReference type="ARBA" id="ARBA00004613"/>
    </source>
</evidence>
<dbReference type="AlphaFoldDB" id="A0A445BB85"/>
<evidence type="ECO:0000313" key="9">
    <source>
        <dbReference type="EMBL" id="RYR35942.1"/>
    </source>
</evidence>
<keyword evidence="4 8" id="KW-0732">Signal</keyword>
<proteinExistence type="inferred from homology"/>
<evidence type="ECO:0000313" key="10">
    <source>
        <dbReference type="Proteomes" id="UP000289738"/>
    </source>
</evidence>
<keyword evidence="10" id="KW-1185">Reference proteome</keyword>
<keyword evidence="7" id="KW-0443">Lipid metabolism</keyword>
<dbReference type="Gene3D" id="3.40.50.1110">
    <property type="entry name" value="SGNH hydrolase"/>
    <property type="match status" value="1"/>
</dbReference>
<gene>
    <name evidence="9" type="ORF">Ahy_A10g051025</name>
</gene>
<dbReference type="Gramene" id="arahy.Tifrunner.gnm2.ann2.Ah10g037900.1">
    <property type="protein sequence ID" value="arahy.Tifrunner.gnm2.ann2.Ah10g037900.1-CDS"/>
    <property type="gene ID" value="arahy.Tifrunner.gnm2.ann2.Ah10g037900"/>
</dbReference>
<evidence type="ECO:0000256" key="8">
    <source>
        <dbReference type="SAM" id="SignalP"/>
    </source>
</evidence>
<reference evidence="9 10" key="1">
    <citation type="submission" date="2019-01" db="EMBL/GenBank/DDBJ databases">
        <title>Sequencing of cultivated peanut Arachis hypogaea provides insights into genome evolution and oil improvement.</title>
        <authorList>
            <person name="Chen X."/>
        </authorList>
    </citation>
    <scope>NUCLEOTIDE SEQUENCE [LARGE SCALE GENOMIC DNA]</scope>
    <source>
        <strain evidence="10">cv. Fuhuasheng</strain>
        <tissue evidence="9">Leaves</tissue>
    </source>
</reference>
<dbReference type="GO" id="GO:0016042">
    <property type="term" value="P:lipid catabolic process"/>
    <property type="evidence" value="ECO:0007669"/>
    <property type="project" value="UniProtKB-KW"/>
</dbReference>
<dbReference type="PANTHER" id="PTHR45650:SF3">
    <property type="entry name" value="OS01G0748500 PROTEIN"/>
    <property type="match status" value="1"/>
</dbReference>
<keyword evidence="5" id="KW-0378">Hydrolase</keyword>
<dbReference type="STRING" id="3818.A0A445BB85"/>
<protein>
    <submittedName>
        <fullName evidence="9">Uncharacterized protein</fullName>
    </submittedName>
</protein>
<keyword evidence="6" id="KW-0442">Lipid degradation</keyword>
<evidence type="ECO:0000256" key="2">
    <source>
        <dbReference type="ARBA" id="ARBA00008668"/>
    </source>
</evidence>
<dbReference type="PANTHER" id="PTHR45650">
    <property type="entry name" value="GDSL-LIKE LIPASE/ACYLHYDROLASE-RELATED"/>
    <property type="match status" value="1"/>
</dbReference>
<comment type="subcellular location">
    <subcellularLocation>
        <location evidence="1">Secreted</location>
    </subcellularLocation>
</comment>
<keyword evidence="3" id="KW-0964">Secreted</keyword>
<dbReference type="InterPro" id="IPR036514">
    <property type="entry name" value="SGNH_hydro_sf"/>
</dbReference>
<name>A0A445BB85_ARAHY</name>
<sequence length="132" mass="14570">MKILLTHALVSFVTLIIDDTYEYTSVTYYREILKGVNYASAAAGGIREETGRQLILYNYGARKMVLFGVGQIGCSPNELAQNNRDGTTCVERINSTNQIFNNGLKSLLINSTSSYPMQDSPTSTVKASFKIL</sequence>
<dbReference type="GO" id="GO:0016787">
    <property type="term" value="F:hydrolase activity"/>
    <property type="evidence" value="ECO:0007669"/>
    <property type="project" value="UniProtKB-KW"/>
</dbReference>
<organism evidence="9 10">
    <name type="scientific">Arachis hypogaea</name>
    <name type="common">Peanut</name>
    <dbReference type="NCBI Taxonomy" id="3818"/>
    <lineage>
        <taxon>Eukaryota</taxon>
        <taxon>Viridiplantae</taxon>
        <taxon>Streptophyta</taxon>
        <taxon>Embryophyta</taxon>
        <taxon>Tracheophyta</taxon>
        <taxon>Spermatophyta</taxon>
        <taxon>Magnoliopsida</taxon>
        <taxon>eudicotyledons</taxon>
        <taxon>Gunneridae</taxon>
        <taxon>Pentapetalae</taxon>
        <taxon>rosids</taxon>
        <taxon>fabids</taxon>
        <taxon>Fabales</taxon>
        <taxon>Fabaceae</taxon>
        <taxon>Papilionoideae</taxon>
        <taxon>50 kb inversion clade</taxon>
        <taxon>dalbergioids sensu lato</taxon>
        <taxon>Dalbergieae</taxon>
        <taxon>Pterocarpus clade</taxon>
        <taxon>Arachis</taxon>
    </lineage>
</organism>
<dbReference type="GO" id="GO:0005576">
    <property type="term" value="C:extracellular region"/>
    <property type="evidence" value="ECO:0007669"/>
    <property type="project" value="UniProtKB-SubCell"/>
</dbReference>
<dbReference type="EMBL" id="SDMP01000010">
    <property type="protein sequence ID" value="RYR35942.1"/>
    <property type="molecule type" value="Genomic_DNA"/>
</dbReference>
<dbReference type="Proteomes" id="UP000289738">
    <property type="component" value="Chromosome A10"/>
</dbReference>
<evidence type="ECO:0000256" key="6">
    <source>
        <dbReference type="ARBA" id="ARBA00022963"/>
    </source>
</evidence>
<feature type="signal peptide" evidence="8">
    <location>
        <begin position="1"/>
        <end position="15"/>
    </location>
</feature>
<comment type="caution">
    <text evidence="9">The sequence shown here is derived from an EMBL/GenBank/DDBJ whole genome shotgun (WGS) entry which is preliminary data.</text>
</comment>
<evidence type="ECO:0000256" key="7">
    <source>
        <dbReference type="ARBA" id="ARBA00023098"/>
    </source>
</evidence>